<proteinExistence type="predicted"/>
<evidence type="ECO:0000313" key="5">
    <source>
        <dbReference type="EMBL" id="KAK8836527.1"/>
    </source>
</evidence>
<dbReference type="InterPro" id="IPR036872">
    <property type="entry name" value="CH_dom_sf"/>
</dbReference>
<gene>
    <name evidence="5" type="ORF">M9Y10_037787</name>
</gene>
<dbReference type="EMBL" id="JAPFFF010000065">
    <property type="protein sequence ID" value="KAK8836527.1"/>
    <property type="molecule type" value="Genomic_DNA"/>
</dbReference>
<feature type="domain" description="Calponin-homology (CH)" evidence="4">
    <location>
        <begin position="13"/>
        <end position="112"/>
    </location>
</feature>
<feature type="compositionally biased region" description="Basic and acidic residues" evidence="3">
    <location>
        <begin position="265"/>
        <end position="298"/>
    </location>
</feature>
<evidence type="ECO:0000256" key="2">
    <source>
        <dbReference type="ARBA" id="ARBA00023203"/>
    </source>
</evidence>
<sequence length="319" mass="37334">MNDLIKFDDEWLPTTEKVFTRWVQFQLERFSKHSINDITKDLASGTVIIDLAQALTHRKCTPKKDISKNCDSALKMFKEDGIKLVGIAGQDIMNRNEEIILRLIWKLIQHYSIRYSFINQDKKINGFLNENGEVMKSKLLSWAVNRIENYSNTYAFKPYELSMLQLISTFYPEKINCATLNPKDFKNNFQLVINLLNDLKIPCFIFPEDVMKIGSEIDQKILLTQLSVVKIVLEDQKEEKDEDDNQNSQKKKVVEKESSPNIEVQNEKEVKIEEKKVEQAKREDKVTQKEEKEENKKTRFAEYVNQNTKYVNGVLNSVH</sequence>
<dbReference type="SMART" id="SM00033">
    <property type="entry name" value="CH"/>
    <property type="match status" value="1"/>
</dbReference>
<evidence type="ECO:0000313" key="6">
    <source>
        <dbReference type="Proteomes" id="UP001470230"/>
    </source>
</evidence>
<dbReference type="InterPro" id="IPR039959">
    <property type="entry name" value="Fimbrin/Plastin"/>
</dbReference>
<dbReference type="PANTHER" id="PTHR19961">
    <property type="entry name" value="FIMBRIN/PLASTIN"/>
    <property type="match status" value="1"/>
</dbReference>
<keyword evidence="1" id="KW-0677">Repeat</keyword>
<evidence type="ECO:0000259" key="4">
    <source>
        <dbReference type="PROSITE" id="PS50021"/>
    </source>
</evidence>
<dbReference type="InterPro" id="IPR001715">
    <property type="entry name" value="CH_dom"/>
</dbReference>
<dbReference type="SUPFAM" id="SSF47576">
    <property type="entry name" value="Calponin-homology domain, CH-domain"/>
    <property type="match status" value="1"/>
</dbReference>
<dbReference type="PROSITE" id="PS50021">
    <property type="entry name" value="CH"/>
    <property type="match status" value="1"/>
</dbReference>
<protein>
    <submittedName>
        <fullName evidence="5">Alpha-actinin</fullName>
    </submittedName>
</protein>
<dbReference type="Gene3D" id="1.10.418.10">
    <property type="entry name" value="Calponin-like domain"/>
    <property type="match status" value="2"/>
</dbReference>
<keyword evidence="2" id="KW-0009">Actin-binding</keyword>
<name>A0ABR2GRH9_9EUKA</name>
<reference evidence="5 6" key="1">
    <citation type="submission" date="2024-04" db="EMBL/GenBank/DDBJ databases">
        <title>Tritrichomonas musculus Genome.</title>
        <authorList>
            <person name="Alves-Ferreira E."/>
            <person name="Grigg M."/>
            <person name="Lorenzi H."/>
            <person name="Galac M."/>
        </authorList>
    </citation>
    <scope>NUCLEOTIDE SEQUENCE [LARGE SCALE GENOMIC DNA]</scope>
    <source>
        <strain evidence="5 6">EAF2021</strain>
    </source>
</reference>
<comment type="caution">
    <text evidence="5">The sequence shown here is derived from an EMBL/GenBank/DDBJ whole genome shotgun (WGS) entry which is preliminary data.</text>
</comment>
<feature type="region of interest" description="Disordered" evidence="3">
    <location>
        <begin position="237"/>
        <end position="298"/>
    </location>
</feature>
<dbReference type="Proteomes" id="UP001470230">
    <property type="component" value="Unassembled WGS sequence"/>
</dbReference>
<organism evidence="5 6">
    <name type="scientific">Tritrichomonas musculus</name>
    <dbReference type="NCBI Taxonomy" id="1915356"/>
    <lineage>
        <taxon>Eukaryota</taxon>
        <taxon>Metamonada</taxon>
        <taxon>Parabasalia</taxon>
        <taxon>Tritrichomonadida</taxon>
        <taxon>Tritrichomonadidae</taxon>
        <taxon>Tritrichomonas</taxon>
    </lineage>
</organism>
<evidence type="ECO:0000256" key="3">
    <source>
        <dbReference type="SAM" id="MobiDB-lite"/>
    </source>
</evidence>
<evidence type="ECO:0000256" key="1">
    <source>
        <dbReference type="ARBA" id="ARBA00022737"/>
    </source>
</evidence>
<dbReference type="PANTHER" id="PTHR19961:SF18">
    <property type="entry name" value="FI19014P1"/>
    <property type="match status" value="1"/>
</dbReference>
<dbReference type="Pfam" id="PF00307">
    <property type="entry name" value="CH"/>
    <property type="match status" value="1"/>
</dbReference>
<accession>A0ABR2GRH9</accession>
<keyword evidence="6" id="KW-1185">Reference proteome</keyword>